<evidence type="ECO:0000259" key="2">
    <source>
        <dbReference type="Pfam" id="PF02481"/>
    </source>
</evidence>
<feature type="domain" description="Smf/DprA SLOG" evidence="2">
    <location>
        <begin position="75"/>
        <end position="285"/>
    </location>
</feature>
<dbReference type="NCBIfam" id="TIGR00732">
    <property type="entry name" value="dprA"/>
    <property type="match status" value="1"/>
</dbReference>
<keyword evidence="4" id="KW-1185">Reference proteome</keyword>
<accession>A0ABS4RB40</accession>
<dbReference type="InterPro" id="IPR057666">
    <property type="entry name" value="DrpA_SLOG"/>
</dbReference>
<comment type="caution">
    <text evidence="3">The sequence shown here is derived from an EMBL/GenBank/DDBJ whole genome shotgun (WGS) entry which is preliminary data.</text>
</comment>
<dbReference type="PANTHER" id="PTHR43022:SF1">
    <property type="entry name" value="PROTEIN SMF"/>
    <property type="match status" value="1"/>
</dbReference>
<evidence type="ECO:0000313" key="4">
    <source>
        <dbReference type="Proteomes" id="UP001519293"/>
    </source>
</evidence>
<proteinExistence type="inferred from homology"/>
<dbReference type="EMBL" id="JAGIKZ010000002">
    <property type="protein sequence ID" value="MBP2240114.1"/>
    <property type="molecule type" value="Genomic_DNA"/>
</dbReference>
<evidence type="ECO:0000313" key="3">
    <source>
        <dbReference type="EMBL" id="MBP2240114.1"/>
    </source>
</evidence>
<protein>
    <submittedName>
        <fullName evidence="3">DNA processing protein</fullName>
    </submittedName>
</protein>
<sequence length="289" mass="32935">MNDFTMRLVHLHHCRGIGWNTIFQLLKADPELTSLYYLKMNDLNLPKTSAIEAYNDLHSKQIYDQIQQYLINGIQMITIFDDRYPQLLKETYQPPWVLYAKGDLAILNEKIHLAVVGTRQYTEYGENAIKYLFPKLIENNIVIVSGLATGIDTIAHEVAMMNKGKTIGVIAGGFHYIYPQANKRLAEEMMNNHLLLSEYPPNTKPQKWQFPMRNRIISGISKGTLVIQAKRKSGSLITANFAVQEGREVFALPGTIFSEHSKGTNELIQQGAKLVNSPEDIMEELIYFT</sequence>
<name>A0ABS4RB40_9BACI</name>
<dbReference type="SUPFAM" id="SSF102405">
    <property type="entry name" value="MCP/YpsA-like"/>
    <property type="match status" value="1"/>
</dbReference>
<evidence type="ECO:0000256" key="1">
    <source>
        <dbReference type="ARBA" id="ARBA00006525"/>
    </source>
</evidence>
<comment type="similarity">
    <text evidence="1">Belongs to the DprA/Smf family.</text>
</comment>
<dbReference type="RefSeq" id="WP_066393559.1">
    <property type="nucleotide sequence ID" value="NZ_JAGIKZ010000002.1"/>
</dbReference>
<dbReference type="PANTHER" id="PTHR43022">
    <property type="entry name" value="PROTEIN SMF"/>
    <property type="match status" value="1"/>
</dbReference>
<reference evidence="3 4" key="1">
    <citation type="submission" date="2021-03" db="EMBL/GenBank/DDBJ databases">
        <title>Genomic Encyclopedia of Type Strains, Phase IV (KMG-IV): sequencing the most valuable type-strain genomes for metagenomic binning, comparative biology and taxonomic classification.</title>
        <authorList>
            <person name="Goeker M."/>
        </authorList>
    </citation>
    <scope>NUCLEOTIDE SEQUENCE [LARGE SCALE GENOMIC DNA]</scope>
    <source>
        <strain evidence="3 4">DSM 26675</strain>
    </source>
</reference>
<organism evidence="3 4">
    <name type="scientific">Cytobacillus eiseniae</name>
    <dbReference type="NCBI Taxonomy" id="762947"/>
    <lineage>
        <taxon>Bacteria</taxon>
        <taxon>Bacillati</taxon>
        <taxon>Bacillota</taxon>
        <taxon>Bacilli</taxon>
        <taxon>Bacillales</taxon>
        <taxon>Bacillaceae</taxon>
        <taxon>Cytobacillus</taxon>
    </lineage>
</organism>
<gene>
    <name evidence="3" type="ORF">J2Z40_000667</name>
</gene>
<dbReference type="Gene3D" id="3.40.50.450">
    <property type="match status" value="1"/>
</dbReference>
<dbReference type="InterPro" id="IPR003488">
    <property type="entry name" value="DprA"/>
</dbReference>
<dbReference type="Pfam" id="PF02481">
    <property type="entry name" value="DNA_processg_A"/>
    <property type="match status" value="1"/>
</dbReference>
<dbReference type="Proteomes" id="UP001519293">
    <property type="component" value="Unassembled WGS sequence"/>
</dbReference>